<name>A0A8J6QXP5_9BACT</name>
<reference evidence="2" key="1">
    <citation type="submission" date="2020-09" db="EMBL/GenBank/DDBJ databases">
        <title>Pelobacter alkaliphilus sp. nov., a novel anaerobic arsenate-reducing bacterium from terrestrial mud volcano.</title>
        <authorList>
            <person name="Khomyakova M.A."/>
            <person name="Merkel A.Y."/>
            <person name="Slobodkin A.I."/>
        </authorList>
    </citation>
    <scope>NUCLEOTIDE SEQUENCE</scope>
    <source>
        <strain evidence="2">M08fum</strain>
    </source>
</reference>
<evidence type="ECO:0000256" key="1">
    <source>
        <dbReference type="SAM" id="MobiDB-lite"/>
    </source>
</evidence>
<dbReference type="Proteomes" id="UP000632828">
    <property type="component" value="Unassembled WGS sequence"/>
</dbReference>
<accession>A0A8J6QXP5</accession>
<proteinExistence type="predicted"/>
<protein>
    <submittedName>
        <fullName evidence="2">Uncharacterized protein</fullName>
    </submittedName>
</protein>
<dbReference type="EMBL" id="JACWUN010000010">
    <property type="protein sequence ID" value="MBD1400926.1"/>
    <property type="molecule type" value="Genomic_DNA"/>
</dbReference>
<keyword evidence="3" id="KW-1185">Reference proteome</keyword>
<feature type="region of interest" description="Disordered" evidence="1">
    <location>
        <begin position="24"/>
        <end position="45"/>
    </location>
</feature>
<comment type="caution">
    <text evidence="2">The sequence shown here is derived from an EMBL/GenBank/DDBJ whole genome shotgun (WGS) entry which is preliminary data.</text>
</comment>
<evidence type="ECO:0000313" key="2">
    <source>
        <dbReference type="EMBL" id="MBD1400926.1"/>
    </source>
</evidence>
<organism evidence="2 3">
    <name type="scientific">Pelovirga terrestris</name>
    <dbReference type="NCBI Taxonomy" id="2771352"/>
    <lineage>
        <taxon>Bacteria</taxon>
        <taxon>Pseudomonadati</taxon>
        <taxon>Thermodesulfobacteriota</taxon>
        <taxon>Desulfuromonadia</taxon>
        <taxon>Geobacterales</taxon>
        <taxon>Geobacteraceae</taxon>
        <taxon>Pelovirga</taxon>
    </lineage>
</organism>
<evidence type="ECO:0000313" key="3">
    <source>
        <dbReference type="Proteomes" id="UP000632828"/>
    </source>
</evidence>
<sequence>MAAETGNRHETEQCRDQQIEQIVAGIDRSKPEKQGQGKIKSTGTG</sequence>
<dbReference type="AlphaFoldDB" id="A0A8J6QXP5"/>
<gene>
    <name evidence="2" type="ORF">ICT70_09600</name>
</gene>